<dbReference type="AlphaFoldDB" id="U6MM55"/>
<proteinExistence type="predicted"/>
<feature type="coiled-coil region" evidence="5">
    <location>
        <begin position="366"/>
        <end position="397"/>
    </location>
</feature>
<organism evidence="11 12">
    <name type="scientific">Eimeria necatrix</name>
    <dbReference type="NCBI Taxonomy" id="51315"/>
    <lineage>
        <taxon>Eukaryota</taxon>
        <taxon>Sar</taxon>
        <taxon>Alveolata</taxon>
        <taxon>Apicomplexa</taxon>
        <taxon>Conoidasida</taxon>
        <taxon>Coccidia</taxon>
        <taxon>Eucoccidiorida</taxon>
        <taxon>Eimeriorina</taxon>
        <taxon>Eimeriidae</taxon>
        <taxon>Eimeria</taxon>
    </lineage>
</organism>
<feature type="domain" description="Rhodanese" evidence="8">
    <location>
        <begin position="948"/>
        <end position="1023"/>
    </location>
</feature>
<keyword evidence="1" id="KW-0547">Nucleotide-binding</keyword>
<dbReference type="EMBL" id="HG722823">
    <property type="protein sequence ID" value="CDJ63519.1"/>
    <property type="molecule type" value="Genomic_DNA"/>
</dbReference>
<dbReference type="GO" id="GO:0003724">
    <property type="term" value="F:RNA helicase activity"/>
    <property type="evidence" value="ECO:0007669"/>
    <property type="project" value="TreeGrafter"/>
</dbReference>
<keyword evidence="2" id="KW-0378">Hydrolase</keyword>
<dbReference type="RefSeq" id="XP_013440881.1">
    <property type="nucleotide sequence ID" value="XM_013585427.1"/>
</dbReference>
<feature type="domain" description="Helicase C-terminal" evidence="10">
    <location>
        <begin position="968"/>
        <end position="1130"/>
    </location>
</feature>
<dbReference type="InterPro" id="IPR027417">
    <property type="entry name" value="P-loop_NTPase"/>
</dbReference>
<dbReference type="PROSITE" id="PS50206">
    <property type="entry name" value="RHODANESE_3"/>
    <property type="match status" value="1"/>
</dbReference>
<dbReference type="Pfam" id="PF00271">
    <property type="entry name" value="Helicase_C"/>
    <property type="match status" value="1"/>
</dbReference>
<dbReference type="SUPFAM" id="SSF52540">
    <property type="entry name" value="P-loop containing nucleoside triphosphate hydrolases"/>
    <property type="match status" value="1"/>
</dbReference>
<reference evidence="11" key="1">
    <citation type="submission" date="2013-10" db="EMBL/GenBank/DDBJ databases">
        <title>Genomic analysis of the causative agents of coccidiosis in chickens.</title>
        <authorList>
            <person name="Reid A.J."/>
            <person name="Blake D."/>
            <person name="Billington K."/>
            <person name="Browne H."/>
            <person name="Dunn M."/>
            <person name="Hung S."/>
            <person name="Kawahara F."/>
            <person name="Miranda-Saavedra D."/>
            <person name="Mourier T."/>
            <person name="Nagra H."/>
            <person name="Otto T.D."/>
            <person name="Rawlings N."/>
            <person name="Sanchez A."/>
            <person name="Sanders M."/>
            <person name="Subramaniam C."/>
            <person name="Tay Y."/>
            <person name="Dear P."/>
            <person name="Doerig C."/>
            <person name="Gruber A."/>
            <person name="Parkinson J."/>
            <person name="Shirley M."/>
            <person name="Wan K.L."/>
            <person name="Berriman M."/>
            <person name="Tomley F."/>
            <person name="Pain A."/>
        </authorList>
    </citation>
    <scope>NUCLEOTIDE SEQUENCE [LARGE SCALE GENOMIC DNA]</scope>
    <source>
        <strain evidence="11">Houghton</strain>
    </source>
</reference>
<dbReference type="SMART" id="SM00487">
    <property type="entry name" value="DEXDc"/>
    <property type="match status" value="1"/>
</dbReference>
<dbReference type="SMART" id="SM00490">
    <property type="entry name" value="HELICc"/>
    <property type="match status" value="1"/>
</dbReference>
<reference evidence="11" key="2">
    <citation type="submission" date="2013-10" db="EMBL/GenBank/DDBJ databases">
        <authorList>
            <person name="Aslett M."/>
        </authorList>
    </citation>
    <scope>NUCLEOTIDE SEQUENCE [LARGE SCALE GENOMIC DNA]</scope>
    <source>
        <strain evidence="11">Houghton</strain>
    </source>
</reference>
<dbReference type="GeneID" id="25474669"/>
<dbReference type="PROSITE" id="PS51194">
    <property type="entry name" value="HELICASE_CTER"/>
    <property type="match status" value="1"/>
</dbReference>
<feature type="compositionally biased region" description="Low complexity" evidence="6">
    <location>
        <begin position="209"/>
        <end position="219"/>
    </location>
</feature>
<evidence type="ECO:0000256" key="7">
    <source>
        <dbReference type="SAM" id="SignalP"/>
    </source>
</evidence>
<evidence type="ECO:0000256" key="6">
    <source>
        <dbReference type="SAM" id="MobiDB-lite"/>
    </source>
</evidence>
<evidence type="ECO:0000313" key="12">
    <source>
        <dbReference type="Proteomes" id="UP000030754"/>
    </source>
</evidence>
<feature type="compositionally biased region" description="Polar residues" evidence="6">
    <location>
        <begin position="577"/>
        <end position="590"/>
    </location>
</feature>
<feature type="signal peptide" evidence="7">
    <location>
        <begin position="1"/>
        <end position="19"/>
    </location>
</feature>
<evidence type="ECO:0000256" key="5">
    <source>
        <dbReference type="SAM" id="Coils"/>
    </source>
</evidence>
<keyword evidence="5" id="KW-0175">Coiled coil</keyword>
<feature type="region of interest" description="Disordered" evidence="6">
    <location>
        <begin position="570"/>
        <end position="607"/>
    </location>
</feature>
<dbReference type="GO" id="GO:0005829">
    <property type="term" value="C:cytosol"/>
    <property type="evidence" value="ECO:0007669"/>
    <property type="project" value="TreeGrafter"/>
</dbReference>
<feature type="domain" description="Helicase ATP-binding" evidence="9">
    <location>
        <begin position="683"/>
        <end position="936"/>
    </location>
</feature>
<feature type="compositionally biased region" description="Basic and acidic residues" evidence="6">
    <location>
        <begin position="265"/>
        <end position="274"/>
    </location>
</feature>
<protein>
    <submittedName>
        <fullName evidence="11">DEAD/DEAH box helicase, putative</fullName>
    </submittedName>
</protein>
<evidence type="ECO:0000259" key="10">
    <source>
        <dbReference type="PROSITE" id="PS51194"/>
    </source>
</evidence>
<feature type="compositionally biased region" description="Low complexity" evidence="6">
    <location>
        <begin position="243"/>
        <end position="252"/>
    </location>
</feature>
<keyword evidence="4" id="KW-0067">ATP-binding</keyword>
<dbReference type="VEuPathDB" id="ToxoDB:ENH_00045130"/>
<feature type="compositionally biased region" description="Basic and acidic residues" evidence="6">
    <location>
        <begin position="592"/>
        <end position="601"/>
    </location>
</feature>
<evidence type="ECO:0000256" key="3">
    <source>
        <dbReference type="ARBA" id="ARBA00022806"/>
    </source>
</evidence>
<dbReference type="OrthoDB" id="10256233at2759"/>
<sequence length="1142" mass="124138">MQFQFLLLMYLGLSNCCSCFSLNASERLRKPLLDWKPVTLSPAWTTLTTDHADGVHTLWRTSKRVSLEQCVGPRRGRPRASVLPGFTDLRSHAIALTVPGEGQRHLTSVVAAADIAKALLPEPADTVPGTASACAAGSVGSDRLEPVEIDATLDGISRDGLLELLRELQQHSPELFRQLIHRGATNVEELSTERLRKLVQELLDIAEAADAGGNANEEAPSTSLRQDETRQHNTHSATHADSQEIQEQQPQPHQEEKRQKREKLQHKEPQEHDVASVPLVPGQSIAQAAENAVAAASSAAMEAQQLVDIGKSETHEGKLFPQLQEHLPQLSDTDVWDLLVTMGPILEALLPQGGHTQQQEAHATPLRQQNDKKERIVESLEQLLNVTKEERQSLAAEAAVMRKFVEEKAGNMSQEGRRELLLTLLAVAEAEVYCPVQSEVRHLLGLDCPHKVAAPDAAASAVVSGSTTTQEQNARFGGLSVVAAWRRLLQLPENALEGESPLSAAEASALSDREIELRYARVMKQARQENIRASLERCQFSETPEFSQAVVRDEPPAEVAVKTSYLHSADRGKSVTGAGTSKKQRTSQLKCLQERPSDPKPEVTPLDYSATADTKMSPLRMQENLSAGAARFAALGLNASVSSAAAAVLGGATSRPTQTQRMAIPNILKAFEEAERKSQVLAPGESRVDCLVSLRAHTGSGKTLCYLLPLIQVLQEQEMAWAAAQKRRLRDNMKCTDLMDCRALAESLGEHMEPHKISHGARGPRALIVCPSRPLTSQVASAAAALAKRNRLSVGSTIGGVGFGRQLRLLRQRPVDILIGTPERLLSLTRMDIGELKGPVAGVTRNSTQTTAGGLPSLEDVQFCILDEADASWLGGFRDEIQRLLLRSHFLNAETMQDRGQERMRGRQKVLLTCTATPNSGVEADICEFLQLPPTRVVSVSGGPHFPPMSQLRHEMIQVLGADRFLLLLEQLKAHPELRAKKVLVFCNTVDSCRACYHHLKSAGLPAEGYDGSLPARAREKCLTSFQEGSGQRILVATDSVARGLHINGVEAVINVDFPPTVVEYLHRAGRTGRLGSKGFVLSLVSKKDSVVAANVRASLSAGASVEGLNAQASLFYGDAALSVRAQSMAPVFPPVWLRQRI</sequence>
<dbReference type="InterPro" id="IPR001650">
    <property type="entry name" value="Helicase_C-like"/>
</dbReference>
<dbReference type="PROSITE" id="PS51192">
    <property type="entry name" value="HELICASE_ATP_BIND_1"/>
    <property type="match status" value="1"/>
</dbReference>
<dbReference type="GO" id="GO:0016787">
    <property type="term" value="F:hydrolase activity"/>
    <property type="evidence" value="ECO:0007669"/>
    <property type="project" value="UniProtKB-KW"/>
</dbReference>
<evidence type="ECO:0000313" key="11">
    <source>
        <dbReference type="EMBL" id="CDJ63519.1"/>
    </source>
</evidence>
<dbReference type="PANTHER" id="PTHR47959:SF1">
    <property type="entry name" value="ATP-DEPENDENT RNA HELICASE DBPA"/>
    <property type="match status" value="1"/>
</dbReference>
<dbReference type="InterPro" id="IPR050079">
    <property type="entry name" value="DEAD_box_RNA_helicase"/>
</dbReference>
<dbReference type="PANTHER" id="PTHR47959">
    <property type="entry name" value="ATP-DEPENDENT RNA HELICASE RHLE-RELATED"/>
    <property type="match status" value="1"/>
</dbReference>
<dbReference type="CDD" id="cd18787">
    <property type="entry name" value="SF2_C_DEAD"/>
    <property type="match status" value="1"/>
</dbReference>
<keyword evidence="12" id="KW-1185">Reference proteome</keyword>
<dbReference type="InterPro" id="IPR001763">
    <property type="entry name" value="Rhodanese-like_dom"/>
</dbReference>
<dbReference type="Proteomes" id="UP000030754">
    <property type="component" value="Unassembled WGS sequence"/>
</dbReference>
<keyword evidence="7" id="KW-0732">Signal</keyword>
<evidence type="ECO:0000259" key="8">
    <source>
        <dbReference type="PROSITE" id="PS50206"/>
    </source>
</evidence>
<dbReference type="GO" id="GO:0005524">
    <property type="term" value="F:ATP binding"/>
    <property type="evidence" value="ECO:0007669"/>
    <property type="project" value="UniProtKB-KW"/>
</dbReference>
<evidence type="ECO:0000256" key="4">
    <source>
        <dbReference type="ARBA" id="ARBA00022840"/>
    </source>
</evidence>
<gene>
    <name evidence="11" type="ORF">ENH_00045130</name>
</gene>
<dbReference type="GO" id="GO:0003676">
    <property type="term" value="F:nucleic acid binding"/>
    <property type="evidence" value="ECO:0007669"/>
    <property type="project" value="InterPro"/>
</dbReference>
<keyword evidence="3 11" id="KW-0347">Helicase</keyword>
<evidence type="ECO:0000256" key="1">
    <source>
        <dbReference type="ARBA" id="ARBA00022741"/>
    </source>
</evidence>
<name>U6MM55_9EIME</name>
<evidence type="ECO:0000259" key="9">
    <source>
        <dbReference type="PROSITE" id="PS51192"/>
    </source>
</evidence>
<dbReference type="Gene3D" id="3.40.50.300">
    <property type="entry name" value="P-loop containing nucleotide triphosphate hydrolases"/>
    <property type="match status" value="2"/>
</dbReference>
<evidence type="ECO:0000256" key="2">
    <source>
        <dbReference type="ARBA" id="ARBA00022801"/>
    </source>
</evidence>
<feature type="region of interest" description="Disordered" evidence="6">
    <location>
        <begin position="209"/>
        <end position="277"/>
    </location>
</feature>
<dbReference type="InterPro" id="IPR011545">
    <property type="entry name" value="DEAD/DEAH_box_helicase_dom"/>
</dbReference>
<dbReference type="Pfam" id="PF00270">
    <property type="entry name" value="DEAD"/>
    <property type="match status" value="1"/>
</dbReference>
<feature type="chain" id="PRO_5004673880" evidence="7">
    <location>
        <begin position="20"/>
        <end position="1142"/>
    </location>
</feature>
<dbReference type="InterPro" id="IPR014001">
    <property type="entry name" value="Helicase_ATP-bd"/>
</dbReference>
<accession>U6MM55</accession>